<dbReference type="InterPro" id="IPR006638">
    <property type="entry name" value="Elp3/MiaA/NifB-like_rSAM"/>
</dbReference>
<comment type="cofactor">
    <cofactor evidence="1">
        <name>[4Fe-4S] cluster</name>
        <dbReference type="ChEBI" id="CHEBI:49883"/>
    </cofactor>
</comment>
<keyword evidence="3" id="KW-0479">Metal-binding</keyword>
<dbReference type="SUPFAM" id="SSF102114">
    <property type="entry name" value="Radical SAM enzymes"/>
    <property type="match status" value="1"/>
</dbReference>
<dbReference type="InterPro" id="IPR007197">
    <property type="entry name" value="rSAM"/>
</dbReference>
<evidence type="ECO:0000256" key="5">
    <source>
        <dbReference type="ARBA" id="ARBA00023014"/>
    </source>
</evidence>
<accession>A6BF51</accession>
<sequence>MPEGKNSDLEERIMKILLAAVNAKYIHSNLAVYSLKAYAEDPAVEIGEYTINQQKDDILMDIYKRQPDILCLSCYIWNLDYIEEIVLEIGKLRPDMPIWLGGPEVSYDAKEVLRRLPCVKGVMKGEGEKTFKEICRIYRNEFEKRENVCGYQDKNVDNSWKKSESVDNQLKGVDGITFREEKEKIIDNPWRPIMDLSEVPFVYDHMEDFEHKIIYYETSRGCPFSCSYCLSSVDKRLRFRDIELVKKELQFFLDHKVPQVKFVDRTFNCKHDHSIAIWKYIMEHDNGITNFHFEIAADILNEEELELLEQMRPGLVQLEIGVQSTNPKTIKEIHRVMDFEKVSKIVRRIQNKVNVHEHLDLIAGLPYEDVESFAHSFDDVYALKPEQLQLGFLKVLKGSFMQEHQEEYGIVHKAHPPYEVLYTKWISYEDVLRLKGIEEMVEVYYNSRQFTNTMEELEKEYDSAFTMYDRLASYYEDNGYNAVQHKRSARYEILLNYIRLHHKEKEDLFREVLTYDYYLRENAKSRPEFAGDYLVEKNVARAFYEKEEETHMYLPDYGKYDRNQMRKMTHLEYFKLADTYILFDYQNRNPLNQEARVCKVEIDKVRIK</sequence>
<gene>
    <name evidence="9" type="ORF">DORLON_00921</name>
</gene>
<evidence type="ECO:0000256" key="4">
    <source>
        <dbReference type="ARBA" id="ARBA00023004"/>
    </source>
</evidence>
<dbReference type="InterPro" id="IPR051198">
    <property type="entry name" value="BchE-like"/>
</dbReference>
<comment type="caution">
    <text evidence="9">The sequence shown here is derived from an EMBL/GenBank/DDBJ whole genome shotgun (WGS) entry which is preliminary data.</text>
</comment>
<keyword evidence="4" id="KW-0408">Iron</keyword>
<dbReference type="AlphaFoldDB" id="A6BF51"/>
<dbReference type="eggNOG" id="COG1032">
    <property type="taxonomic scope" value="Bacteria"/>
</dbReference>
<dbReference type="Gene3D" id="3.80.30.20">
    <property type="entry name" value="tm_1862 like domain"/>
    <property type="match status" value="1"/>
</dbReference>
<dbReference type="InterPro" id="IPR036724">
    <property type="entry name" value="Cobalamin-bd_sf"/>
</dbReference>
<evidence type="ECO:0000259" key="8">
    <source>
        <dbReference type="PROSITE" id="PS51918"/>
    </source>
</evidence>
<dbReference type="GO" id="GO:0031419">
    <property type="term" value="F:cobalamin binding"/>
    <property type="evidence" value="ECO:0007669"/>
    <property type="project" value="InterPro"/>
</dbReference>
<dbReference type="Pfam" id="PF13311">
    <property type="entry name" value="DUF4080"/>
    <property type="match status" value="1"/>
</dbReference>
<dbReference type="SUPFAM" id="SSF52242">
    <property type="entry name" value="Cobalamin (vitamin B12)-binding domain"/>
    <property type="match status" value="1"/>
</dbReference>
<dbReference type="EMBL" id="AAXB02000003">
    <property type="protein sequence ID" value="EDM63638.1"/>
    <property type="molecule type" value="Genomic_DNA"/>
</dbReference>
<dbReference type="InterPro" id="IPR023404">
    <property type="entry name" value="rSAM_horseshoe"/>
</dbReference>
<organism evidence="9 10">
    <name type="scientific">Dorea longicatena DSM 13814</name>
    <dbReference type="NCBI Taxonomy" id="411462"/>
    <lineage>
        <taxon>Bacteria</taxon>
        <taxon>Bacillati</taxon>
        <taxon>Bacillota</taxon>
        <taxon>Clostridia</taxon>
        <taxon>Lachnospirales</taxon>
        <taxon>Lachnospiraceae</taxon>
        <taxon>Dorea</taxon>
    </lineage>
</organism>
<protein>
    <submittedName>
        <fullName evidence="9">Radical SAM domain protein</fullName>
    </submittedName>
</protein>
<dbReference type="GO" id="GO:0005829">
    <property type="term" value="C:cytosol"/>
    <property type="evidence" value="ECO:0007669"/>
    <property type="project" value="TreeGrafter"/>
</dbReference>
<dbReference type="InterPro" id="IPR006158">
    <property type="entry name" value="Cobalamin-bd"/>
</dbReference>
<dbReference type="HOGENOM" id="CLU_021572_1_0_9"/>
<evidence type="ECO:0000313" key="10">
    <source>
        <dbReference type="Proteomes" id="UP000004016"/>
    </source>
</evidence>
<dbReference type="Pfam" id="PF02310">
    <property type="entry name" value="B12-binding"/>
    <property type="match status" value="1"/>
</dbReference>
<dbReference type="SFLD" id="SFLDS00029">
    <property type="entry name" value="Radical_SAM"/>
    <property type="match status" value="1"/>
</dbReference>
<evidence type="ECO:0000256" key="3">
    <source>
        <dbReference type="ARBA" id="ARBA00022723"/>
    </source>
</evidence>
<keyword evidence="2" id="KW-0949">S-adenosyl-L-methionine</keyword>
<dbReference type="SMART" id="SM00729">
    <property type="entry name" value="Elp3"/>
    <property type="match status" value="1"/>
</dbReference>
<dbReference type="PROSITE" id="PS50142">
    <property type="entry name" value="RNASE_3_2"/>
    <property type="match status" value="1"/>
</dbReference>
<dbReference type="PROSITE" id="PS51332">
    <property type="entry name" value="B12_BINDING"/>
    <property type="match status" value="1"/>
</dbReference>
<proteinExistence type="predicted"/>
<reference evidence="9 10" key="2">
    <citation type="submission" date="2007-04" db="EMBL/GenBank/DDBJ databases">
        <title>Draft genome sequence of Dorea longicatena (DSM 13814).</title>
        <authorList>
            <person name="Sudarsanam P."/>
            <person name="Ley R."/>
            <person name="Guruge J."/>
            <person name="Turnbaugh P.J."/>
            <person name="Mahowald M."/>
            <person name="Liep D."/>
            <person name="Gordon J."/>
        </authorList>
    </citation>
    <scope>NUCLEOTIDE SEQUENCE [LARGE SCALE GENOMIC DNA]</scope>
    <source>
        <strain evidence="9 10">DSM 13814</strain>
    </source>
</reference>
<dbReference type="SFLD" id="SFLDG01082">
    <property type="entry name" value="B12-binding_domain_containing"/>
    <property type="match status" value="1"/>
</dbReference>
<dbReference type="GO" id="GO:0006396">
    <property type="term" value="P:RNA processing"/>
    <property type="evidence" value="ECO:0007669"/>
    <property type="project" value="InterPro"/>
</dbReference>
<dbReference type="PANTHER" id="PTHR43409:SF16">
    <property type="entry name" value="SLR0320 PROTEIN"/>
    <property type="match status" value="1"/>
</dbReference>
<feature type="domain" description="RNase III" evidence="6">
    <location>
        <begin position="491"/>
        <end position="546"/>
    </location>
</feature>
<dbReference type="GO" id="GO:0004525">
    <property type="term" value="F:ribonuclease III activity"/>
    <property type="evidence" value="ECO:0007669"/>
    <property type="project" value="InterPro"/>
</dbReference>
<dbReference type="InterPro" id="IPR025288">
    <property type="entry name" value="DUF4080"/>
</dbReference>
<dbReference type="InterPro" id="IPR000999">
    <property type="entry name" value="RNase_III_dom"/>
</dbReference>
<evidence type="ECO:0000313" key="9">
    <source>
        <dbReference type="EMBL" id="EDM63638.1"/>
    </source>
</evidence>
<dbReference type="InterPro" id="IPR058240">
    <property type="entry name" value="rSAM_sf"/>
</dbReference>
<dbReference type="PROSITE" id="PS51918">
    <property type="entry name" value="RADICAL_SAM"/>
    <property type="match status" value="1"/>
</dbReference>
<dbReference type="Pfam" id="PF04055">
    <property type="entry name" value="Radical_SAM"/>
    <property type="match status" value="1"/>
</dbReference>
<dbReference type="GO" id="GO:0046872">
    <property type="term" value="F:metal ion binding"/>
    <property type="evidence" value="ECO:0007669"/>
    <property type="project" value="UniProtKB-KW"/>
</dbReference>
<reference evidence="9 10" key="1">
    <citation type="submission" date="2007-03" db="EMBL/GenBank/DDBJ databases">
        <authorList>
            <person name="Fulton L."/>
            <person name="Clifton S."/>
            <person name="Fulton B."/>
            <person name="Xu J."/>
            <person name="Minx P."/>
            <person name="Pepin K.H."/>
            <person name="Johnson M."/>
            <person name="Thiruvilangam P."/>
            <person name="Bhonagiri V."/>
            <person name="Nash W.E."/>
            <person name="Mardis E.R."/>
            <person name="Wilson R.K."/>
        </authorList>
    </citation>
    <scope>NUCLEOTIDE SEQUENCE [LARGE SCALE GENOMIC DNA]</scope>
    <source>
        <strain evidence="9 10">DSM 13814</strain>
    </source>
</reference>
<name>A6BF51_9FIRM</name>
<evidence type="ECO:0000256" key="1">
    <source>
        <dbReference type="ARBA" id="ARBA00001966"/>
    </source>
</evidence>
<dbReference type="Proteomes" id="UP000004016">
    <property type="component" value="Unassembled WGS sequence"/>
</dbReference>
<evidence type="ECO:0000259" key="6">
    <source>
        <dbReference type="PROSITE" id="PS50142"/>
    </source>
</evidence>
<dbReference type="PANTHER" id="PTHR43409">
    <property type="entry name" value="ANAEROBIC MAGNESIUM-PROTOPORPHYRIN IX MONOMETHYL ESTER CYCLASE-RELATED"/>
    <property type="match status" value="1"/>
</dbReference>
<evidence type="ECO:0000259" key="7">
    <source>
        <dbReference type="PROSITE" id="PS51332"/>
    </source>
</evidence>
<feature type="domain" description="B12-binding" evidence="7">
    <location>
        <begin position="14"/>
        <end position="145"/>
    </location>
</feature>
<evidence type="ECO:0000256" key="2">
    <source>
        <dbReference type="ARBA" id="ARBA00022691"/>
    </source>
</evidence>
<keyword evidence="5" id="KW-0411">Iron-sulfur</keyword>
<dbReference type="GO" id="GO:0051536">
    <property type="term" value="F:iron-sulfur cluster binding"/>
    <property type="evidence" value="ECO:0007669"/>
    <property type="project" value="UniProtKB-KW"/>
</dbReference>
<dbReference type="Gene3D" id="3.40.50.280">
    <property type="entry name" value="Cobalamin-binding domain"/>
    <property type="match status" value="1"/>
</dbReference>
<feature type="domain" description="Radical SAM core" evidence="8">
    <location>
        <begin position="208"/>
        <end position="438"/>
    </location>
</feature>